<feature type="transmembrane region" description="Helical" evidence="9">
    <location>
        <begin position="412"/>
        <end position="430"/>
    </location>
</feature>
<evidence type="ECO:0000256" key="2">
    <source>
        <dbReference type="ARBA" id="ARBA00022679"/>
    </source>
</evidence>
<keyword evidence="3 9" id="KW-0812">Transmembrane</keyword>
<dbReference type="Pfam" id="PF03062">
    <property type="entry name" value="MBOAT"/>
    <property type="match status" value="1"/>
</dbReference>
<keyword evidence="2" id="KW-0808">Transferase</keyword>
<keyword evidence="5 9" id="KW-1133">Transmembrane helix</keyword>
<feature type="transmembrane region" description="Helical" evidence="9">
    <location>
        <begin position="31"/>
        <end position="51"/>
    </location>
</feature>
<keyword evidence="10" id="KW-1185">Reference proteome</keyword>
<name>A0ABM3D164_SALSA</name>
<reference evidence="11" key="1">
    <citation type="submission" date="2025-08" db="UniProtKB">
        <authorList>
            <consortium name="RefSeq"/>
        </authorList>
    </citation>
    <scope>IDENTIFICATION</scope>
</reference>
<evidence type="ECO:0000313" key="10">
    <source>
        <dbReference type="Proteomes" id="UP001652741"/>
    </source>
</evidence>
<keyword evidence="6 9" id="KW-0472">Membrane</keyword>
<keyword evidence="7 11" id="KW-0012">Acyltransferase</keyword>
<dbReference type="PANTHER" id="PTHR13906">
    <property type="entry name" value="PORCUPINE"/>
    <property type="match status" value="1"/>
</dbReference>
<sequence length="571" mass="63868">MDELTTSSFKTTGSKWLLPVSDFFGFPLDQVNFLACQVFALGAAFWFRFYLSPHFSSPVVRHAVATLFGLSFVIFCFGWYAVHISILVVVCYRILVTADIHNIHRYTMIMAISYLAVCQVSRVFIYNYGILSTDFSGPLMIITQKTTMLSFQVHDGMCKKREDLTADQRLHAVDSKPSLIEYLSYNLNFLSILVGPCSHYKDYIDFIEGRHVQRRLSGSNTGQNGYDKVPEPSPMAAVTRKLLICGVCMVLFLTLTKAFPITYNVDSHFVNEAPFLTRLAYAFFSIQAARPKFYFAWTLADAINNAAGYGFKGVDEAGQVSWDLISNISIWEIETATSFKKFIDNWNIQTGVWLKTVCYDRAPRYPTALTFILSALWHGVYPGYYFTFITAIPITLAARAVSTIITAVPITLAARAVSTIITAVPITLAARAVSTIITAIPITLAARAVSTIITAIPITLAARAVRKNVRQYFLSSYPLKLVYDVVTWAATQLCICYTVMPFLLLAVGPTMQYYRSMYFHIHIISILTVIVLSQSHKPRGSSSNGTKPGPYDPHPQAQPQLQPSNNNVKRK</sequence>
<evidence type="ECO:0000256" key="1">
    <source>
        <dbReference type="ARBA" id="ARBA00004477"/>
    </source>
</evidence>
<dbReference type="InterPro" id="IPR004299">
    <property type="entry name" value="MBOAT_fam"/>
</dbReference>
<comment type="subcellular location">
    <subcellularLocation>
        <location evidence="1">Endoplasmic reticulum membrane</location>
        <topology evidence="1">Multi-pass membrane protein</topology>
    </subcellularLocation>
</comment>
<keyword evidence="4" id="KW-0256">Endoplasmic reticulum</keyword>
<evidence type="ECO:0000256" key="9">
    <source>
        <dbReference type="SAM" id="Phobius"/>
    </source>
</evidence>
<dbReference type="GeneID" id="106573215"/>
<feature type="transmembrane region" description="Helical" evidence="9">
    <location>
        <begin position="481"/>
        <end position="507"/>
    </location>
</feature>
<dbReference type="InterPro" id="IPR049941">
    <property type="entry name" value="LPLAT_7/PORCN-like"/>
</dbReference>
<evidence type="ECO:0000256" key="4">
    <source>
        <dbReference type="ARBA" id="ARBA00022824"/>
    </source>
</evidence>
<feature type="transmembrane region" description="Helical" evidence="9">
    <location>
        <begin position="63"/>
        <end position="95"/>
    </location>
</feature>
<accession>A0ABM3D164</accession>
<feature type="transmembrane region" description="Helical" evidence="9">
    <location>
        <begin position="242"/>
        <end position="263"/>
    </location>
</feature>
<dbReference type="GO" id="GO:0016746">
    <property type="term" value="F:acyltransferase activity"/>
    <property type="evidence" value="ECO:0007669"/>
    <property type="project" value="UniProtKB-KW"/>
</dbReference>
<evidence type="ECO:0000256" key="8">
    <source>
        <dbReference type="SAM" id="MobiDB-lite"/>
    </source>
</evidence>
<feature type="transmembrane region" description="Helical" evidence="9">
    <location>
        <begin position="436"/>
        <end position="460"/>
    </location>
</feature>
<feature type="compositionally biased region" description="Polar residues" evidence="8">
    <location>
        <begin position="557"/>
        <end position="571"/>
    </location>
</feature>
<gene>
    <name evidence="11" type="primary">mboat1</name>
</gene>
<dbReference type="Proteomes" id="UP001652741">
    <property type="component" value="Chromosome ssa02"/>
</dbReference>
<feature type="compositionally biased region" description="Polar residues" evidence="8">
    <location>
        <begin position="536"/>
        <end position="546"/>
    </location>
</feature>
<dbReference type="PANTHER" id="PTHR13906:SF6">
    <property type="entry name" value="LYSOPHOSPHOLIPID ACYLTRANSFERASE 1"/>
    <property type="match status" value="1"/>
</dbReference>
<evidence type="ECO:0000256" key="6">
    <source>
        <dbReference type="ARBA" id="ARBA00023136"/>
    </source>
</evidence>
<dbReference type="RefSeq" id="XP_045552565.1">
    <property type="nucleotide sequence ID" value="XM_045696609.1"/>
</dbReference>
<evidence type="ECO:0000313" key="11">
    <source>
        <dbReference type="RefSeq" id="XP_045552565.1"/>
    </source>
</evidence>
<evidence type="ECO:0000256" key="7">
    <source>
        <dbReference type="ARBA" id="ARBA00023315"/>
    </source>
</evidence>
<evidence type="ECO:0000256" key="3">
    <source>
        <dbReference type="ARBA" id="ARBA00022692"/>
    </source>
</evidence>
<organism evidence="10 11">
    <name type="scientific">Salmo salar</name>
    <name type="common">Atlantic salmon</name>
    <dbReference type="NCBI Taxonomy" id="8030"/>
    <lineage>
        <taxon>Eukaryota</taxon>
        <taxon>Metazoa</taxon>
        <taxon>Chordata</taxon>
        <taxon>Craniata</taxon>
        <taxon>Vertebrata</taxon>
        <taxon>Euteleostomi</taxon>
        <taxon>Actinopterygii</taxon>
        <taxon>Neopterygii</taxon>
        <taxon>Teleostei</taxon>
        <taxon>Protacanthopterygii</taxon>
        <taxon>Salmoniformes</taxon>
        <taxon>Salmonidae</taxon>
        <taxon>Salmoninae</taxon>
        <taxon>Salmo</taxon>
    </lineage>
</organism>
<evidence type="ECO:0000256" key="5">
    <source>
        <dbReference type="ARBA" id="ARBA00022989"/>
    </source>
</evidence>
<proteinExistence type="predicted"/>
<feature type="transmembrane region" description="Helical" evidence="9">
    <location>
        <begin position="107"/>
        <end position="125"/>
    </location>
</feature>
<feature type="region of interest" description="Disordered" evidence="8">
    <location>
        <begin position="536"/>
        <end position="571"/>
    </location>
</feature>
<protein>
    <submittedName>
        <fullName evidence="11">Lysophospholipid acyltransferase 1 isoform X1</fullName>
    </submittedName>
</protein>